<dbReference type="GO" id="GO:0051539">
    <property type="term" value="F:4 iron, 4 sulfur cluster binding"/>
    <property type="evidence" value="ECO:0007669"/>
    <property type="project" value="UniProtKB-KW"/>
</dbReference>
<evidence type="ECO:0000256" key="6">
    <source>
        <dbReference type="ARBA" id="ARBA00023002"/>
    </source>
</evidence>
<evidence type="ECO:0000256" key="5">
    <source>
        <dbReference type="ARBA" id="ARBA00022785"/>
    </source>
</evidence>
<dbReference type="GO" id="GO:0005737">
    <property type="term" value="C:cytoplasm"/>
    <property type="evidence" value="ECO:0007669"/>
    <property type="project" value="UniProtKB-SubCell"/>
</dbReference>
<gene>
    <name evidence="9" type="primary">queG</name>
    <name evidence="11" type="ORF">RSPPHO_00317</name>
</gene>
<comment type="pathway">
    <text evidence="9">tRNA modification; tRNA-queuosine biosynthesis.</text>
</comment>
<feature type="binding site" evidence="9">
    <location>
        <position position="199"/>
    </location>
    <ligand>
        <name>[4Fe-4S] cluster</name>
        <dbReference type="ChEBI" id="CHEBI:49883"/>
        <label>1</label>
    </ligand>
</feature>
<feature type="binding site" evidence="9">
    <location>
        <position position="139"/>
    </location>
    <ligand>
        <name>cob(II)alamin</name>
        <dbReference type="ChEBI" id="CHEBI:16304"/>
    </ligand>
</feature>
<dbReference type="SUPFAM" id="SSF48371">
    <property type="entry name" value="ARM repeat"/>
    <property type="match status" value="1"/>
</dbReference>
<keyword evidence="5 9" id="KW-0671">Queuosine biosynthesis</keyword>
<evidence type="ECO:0000313" key="11">
    <source>
        <dbReference type="EMBL" id="CCG06943.1"/>
    </source>
</evidence>
<dbReference type="HOGENOM" id="CLU_030790_0_0_5"/>
<dbReference type="Pfam" id="PF13484">
    <property type="entry name" value="Fer4_16"/>
    <property type="match status" value="1"/>
</dbReference>
<dbReference type="GO" id="GO:0052693">
    <property type="term" value="F:epoxyqueuosine reductase activity"/>
    <property type="evidence" value="ECO:0007669"/>
    <property type="project" value="UniProtKB-UniRule"/>
</dbReference>
<evidence type="ECO:0000256" key="3">
    <source>
        <dbReference type="ARBA" id="ARBA00022694"/>
    </source>
</evidence>
<feature type="binding site" evidence="9">
    <location>
        <position position="193"/>
    </location>
    <ligand>
        <name>[4Fe-4S] cluster</name>
        <dbReference type="ChEBI" id="CHEBI:49883"/>
        <label>1</label>
    </ligand>
</feature>
<evidence type="ECO:0000256" key="1">
    <source>
        <dbReference type="ARBA" id="ARBA00022485"/>
    </source>
</evidence>
<comment type="subcellular location">
    <subcellularLocation>
        <location evidence="9">Cytoplasm</location>
    </subcellularLocation>
</comment>
<comment type="function">
    <text evidence="9">Catalyzes the conversion of epoxyqueuosine (oQ) to queuosine (Q), which is a hypermodified base found in the wobble positions of tRNA(Asp), tRNA(Asn), tRNA(His) and tRNA(Tyr).</text>
</comment>
<keyword evidence="4 9" id="KW-0479">Metal-binding</keyword>
<name>H6SN67_PARPM</name>
<evidence type="ECO:0000259" key="10">
    <source>
        <dbReference type="PROSITE" id="PS51379"/>
    </source>
</evidence>
<proteinExistence type="inferred from homology"/>
<evidence type="ECO:0000256" key="2">
    <source>
        <dbReference type="ARBA" id="ARBA00022490"/>
    </source>
</evidence>
<feature type="binding site" evidence="9">
    <location>
        <position position="160"/>
    </location>
    <ligand>
        <name>cob(II)alamin</name>
        <dbReference type="ChEBI" id="CHEBI:16304"/>
    </ligand>
</feature>
<dbReference type="SUPFAM" id="SSF54862">
    <property type="entry name" value="4Fe-4S ferredoxins"/>
    <property type="match status" value="1"/>
</dbReference>
<keyword evidence="1 9" id="KW-0004">4Fe-4S</keyword>
<dbReference type="NCBIfam" id="TIGR00276">
    <property type="entry name" value="tRNA epoxyqueuosine(34) reductase QueG"/>
    <property type="match status" value="1"/>
</dbReference>
<comment type="cofactor">
    <cofactor evidence="9">
        <name>[4Fe-4S] cluster</name>
        <dbReference type="ChEBI" id="CHEBI:49883"/>
    </cofactor>
    <text evidence="9">Binds 2 [4Fe-4S] clusters per monomer.</text>
</comment>
<accession>H6SN67</accession>
<feature type="binding site" evidence="9">
    <location>
        <position position="203"/>
    </location>
    <ligand>
        <name>[4Fe-4S] cluster</name>
        <dbReference type="ChEBI" id="CHEBI:49883"/>
        <label>2</label>
    </ligand>
</feature>
<feature type="binding site" evidence="9">
    <location>
        <position position="219"/>
    </location>
    <ligand>
        <name>[4Fe-4S] cluster</name>
        <dbReference type="ChEBI" id="CHEBI:49883"/>
        <label>2</label>
    </ligand>
</feature>
<dbReference type="PROSITE" id="PS00198">
    <property type="entry name" value="4FE4S_FER_1"/>
    <property type="match status" value="1"/>
</dbReference>
<dbReference type="Pfam" id="PF08331">
    <property type="entry name" value="QueG_DUF1730"/>
    <property type="match status" value="1"/>
</dbReference>
<evidence type="ECO:0000256" key="4">
    <source>
        <dbReference type="ARBA" id="ARBA00022723"/>
    </source>
</evidence>
<dbReference type="GO" id="GO:0046872">
    <property type="term" value="F:metal ion binding"/>
    <property type="evidence" value="ECO:0007669"/>
    <property type="project" value="UniProtKB-KW"/>
</dbReference>
<dbReference type="InterPro" id="IPR016024">
    <property type="entry name" value="ARM-type_fold"/>
</dbReference>
<comment type="subunit">
    <text evidence="9">Monomer.</text>
</comment>
<comment type="cofactor">
    <cofactor evidence="9">
        <name>cob(II)alamin</name>
        <dbReference type="ChEBI" id="CHEBI:16304"/>
    </cofactor>
</comment>
<dbReference type="InterPro" id="IPR017900">
    <property type="entry name" value="4Fe4S_Fe_S_CS"/>
</dbReference>
<feature type="binding site" evidence="9">
    <location>
        <position position="196"/>
    </location>
    <ligand>
        <name>[4Fe-4S] cluster</name>
        <dbReference type="ChEBI" id="CHEBI:49883"/>
        <label>1</label>
    </ligand>
</feature>
<dbReference type="PANTHER" id="PTHR30002">
    <property type="entry name" value="EPOXYQUEUOSINE REDUCTASE"/>
    <property type="match status" value="1"/>
</dbReference>
<feature type="active site" description="Proton donor" evidence="9">
    <location>
        <position position="139"/>
    </location>
</feature>
<comment type="catalytic activity">
    <reaction evidence="9">
        <text>epoxyqueuosine(34) in tRNA + AH2 = queuosine(34) in tRNA + A + H2O</text>
        <dbReference type="Rhea" id="RHEA:32159"/>
        <dbReference type="Rhea" id="RHEA-COMP:18571"/>
        <dbReference type="Rhea" id="RHEA-COMP:18582"/>
        <dbReference type="ChEBI" id="CHEBI:13193"/>
        <dbReference type="ChEBI" id="CHEBI:15377"/>
        <dbReference type="ChEBI" id="CHEBI:17499"/>
        <dbReference type="ChEBI" id="CHEBI:194431"/>
        <dbReference type="ChEBI" id="CHEBI:194443"/>
        <dbReference type="EC" id="1.17.99.6"/>
    </reaction>
</comment>
<keyword evidence="8 9" id="KW-0411">Iron-sulfur</keyword>
<feature type="domain" description="4Fe-4S ferredoxin-type" evidence="10">
    <location>
        <begin position="181"/>
        <end position="213"/>
    </location>
</feature>
<dbReference type="HAMAP" id="MF_00916">
    <property type="entry name" value="QueG"/>
    <property type="match status" value="1"/>
</dbReference>
<dbReference type="PROSITE" id="PS50077">
    <property type="entry name" value="HEAT_REPEAT"/>
    <property type="match status" value="1"/>
</dbReference>
<dbReference type="Proteomes" id="UP000033220">
    <property type="component" value="Chromosome DSM 122"/>
</dbReference>
<keyword evidence="7 9" id="KW-0408">Iron</keyword>
<dbReference type="AlphaFoldDB" id="H6SN67"/>
<dbReference type="InterPro" id="IPR017896">
    <property type="entry name" value="4Fe4S_Fe-S-bd"/>
</dbReference>
<evidence type="ECO:0000256" key="9">
    <source>
        <dbReference type="HAMAP-Rule" id="MF_00916"/>
    </source>
</evidence>
<keyword evidence="12" id="KW-1185">Reference proteome</keyword>
<feature type="binding site" evidence="9">
    <location>
        <position position="246"/>
    </location>
    <ligand>
        <name>[4Fe-4S] cluster</name>
        <dbReference type="ChEBI" id="CHEBI:49883"/>
        <label>2</label>
    </ligand>
</feature>
<evidence type="ECO:0000256" key="7">
    <source>
        <dbReference type="ARBA" id="ARBA00023004"/>
    </source>
</evidence>
<feature type="binding site" evidence="9">
    <location>
        <position position="249"/>
    </location>
    <ligand>
        <name>[4Fe-4S] cluster</name>
        <dbReference type="ChEBI" id="CHEBI:49883"/>
        <label>2</label>
    </ligand>
</feature>
<dbReference type="UniPathway" id="UPA00392"/>
<dbReference type="GO" id="GO:0008616">
    <property type="term" value="P:tRNA queuosine(34) biosynthetic process"/>
    <property type="evidence" value="ECO:0007669"/>
    <property type="project" value="UniProtKB-UniRule"/>
</dbReference>
<keyword evidence="9" id="KW-0170">Cobalt</keyword>
<dbReference type="InterPro" id="IPR013542">
    <property type="entry name" value="QueG_DUF1730"/>
</dbReference>
<dbReference type="InterPro" id="IPR021133">
    <property type="entry name" value="HEAT_type_2"/>
</dbReference>
<keyword evidence="3 9" id="KW-0819">tRNA processing</keyword>
<keyword evidence="2 9" id="KW-0963">Cytoplasm</keyword>
<comment type="caution">
    <text evidence="9">Lacks conserved residue(s) required for the propagation of feature annotation.</text>
</comment>
<dbReference type="eggNOG" id="COG1600">
    <property type="taxonomic scope" value="Bacteria"/>
</dbReference>
<dbReference type="PATRIC" id="fig|1150469.3.peg.373"/>
<dbReference type="Gene3D" id="3.30.70.20">
    <property type="match status" value="1"/>
</dbReference>
<keyword evidence="6 9" id="KW-0560">Oxidoreductase</keyword>
<dbReference type="EC" id="1.17.99.6" evidence="9"/>
<comment type="similarity">
    <text evidence="9">Belongs to the QueG family.</text>
</comment>
<sequence length="349" mass="37149">MPRGRWGILSPSEAIRARALALGFSAVALTRATLAPGVREDLLAYLAEGRHGPMAWMAETAERRGDPRVLWPEAVSVVTLGLSYAPARDPRHDAPSPSHASLSVHARHRDYHDVAKGRAKLLAQWMGAKLGGAVKVFVDTAPVMEKPLARAAGLGWVGKNTVLIHPVHGTWLVLAEVFTTLALDPDPPMADRCGTCRRCLDACPTGALTAPGRMDARRCLACLTLETPGPLPEALRPALGNRIYGCDACLVVCPWNRFAPPTTEPALTARPDLCAPPLAALLALDDAGFRAFFRGSGMRRLGHARFLRNVLMAAGNSADPGLRPAVAALADHPDALVRDAAAWALARLG</sequence>
<dbReference type="PROSITE" id="PS51379">
    <property type="entry name" value="4FE4S_FER_2"/>
    <property type="match status" value="1"/>
</dbReference>
<evidence type="ECO:0000313" key="12">
    <source>
        <dbReference type="Proteomes" id="UP000033220"/>
    </source>
</evidence>
<organism evidence="11 12">
    <name type="scientific">Pararhodospirillum photometricum DSM 122</name>
    <dbReference type="NCBI Taxonomy" id="1150469"/>
    <lineage>
        <taxon>Bacteria</taxon>
        <taxon>Pseudomonadati</taxon>
        <taxon>Pseudomonadota</taxon>
        <taxon>Alphaproteobacteria</taxon>
        <taxon>Rhodospirillales</taxon>
        <taxon>Rhodospirillaceae</taxon>
        <taxon>Pararhodospirillum</taxon>
    </lineage>
</organism>
<dbReference type="PANTHER" id="PTHR30002:SF4">
    <property type="entry name" value="EPOXYQUEUOSINE REDUCTASE"/>
    <property type="match status" value="1"/>
</dbReference>
<dbReference type="InterPro" id="IPR004453">
    <property type="entry name" value="QueG"/>
</dbReference>
<keyword evidence="9" id="KW-0846">Cobalamin</keyword>
<evidence type="ECO:0000256" key="8">
    <source>
        <dbReference type="ARBA" id="ARBA00023014"/>
    </source>
</evidence>
<feature type="binding site" evidence="9">
    <location>
        <position position="253"/>
    </location>
    <ligand>
        <name>[4Fe-4S] cluster</name>
        <dbReference type="ChEBI" id="CHEBI:49883"/>
        <label>1</label>
    </ligand>
</feature>
<feature type="binding site" evidence="9">
    <location>
        <begin position="246"/>
        <end position="247"/>
    </location>
    <ligand>
        <name>cob(II)alamin</name>
        <dbReference type="ChEBI" id="CHEBI:16304"/>
    </ligand>
</feature>
<feature type="binding site" evidence="9">
    <location>
        <position position="174"/>
    </location>
    <ligand>
        <name>cob(II)alamin</name>
        <dbReference type="ChEBI" id="CHEBI:16304"/>
    </ligand>
</feature>
<feature type="binding site" evidence="9">
    <location>
        <position position="64"/>
    </location>
    <ligand>
        <name>cob(II)alamin</name>
        <dbReference type="ChEBI" id="CHEBI:16304"/>
    </ligand>
</feature>
<feature type="binding site" evidence="9">
    <location>
        <position position="163"/>
    </location>
    <ligand>
        <name>cob(II)alamin</name>
        <dbReference type="ChEBI" id="CHEBI:16304"/>
    </ligand>
</feature>
<dbReference type="EMBL" id="HE663493">
    <property type="protein sequence ID" value="CCG06943.1"/>
    <property type="molecule type" value="Genomic_DNA"/>
</dbReference>
<dbReference type="KEGG" id="rpm:RSPPHO_00317"/>
<reference evidence="11 12" key="1">
    <citation type="submission" date="2012-02" db="EMBL/GenBank/DDBJ databases">
        <title>Shotgun genome sequence of Phaeospirillum photometricum DSM 122.</title>
        <authorList>
            <person name="Duquesne K."/>
            <person name="Sturgis J."/>
        </authorList>
    </citation>
    <scope>NUCLEOTIDE SEQUENCE [LARGE SCALE GENOMIC DNA]</scope>
    <source>
        <strain evidence="12">DSM122</strain>
    </source>
</reference>
<dbReference type="STRING" id="1150469.RSPPHO_00317"/>
<protein>
    <recommendedName>
        <fullName evidence="9">Epoxyqueuosine reductase</fullName>
        <ecNumber evidence="9">1.17.99.6</ecNumber>
    </recommendedName>
    <alternativeName>
        <fullName evidence="9">Queuosine biosynthesis protein QueG</fullName>
    </alternativeName>
</protein>
<dbReference type="GO" id="GO:0031419">
    <property type="term" value="F:cobalamin binding"/>
    <property type="evidence" value="ECO:0007669"/>
    <property type="project" value="UniProtKB-KW"/>
</dbReference>